<evidence type="ECO:0000313" key="4">
    <source>
        <dbReference type="WBParaSite" id="TREG1_75620.1"/>
    </source>
</evidence>
<feature type="compositionally biased region" description="Low complexity" evidence="1">
    <location>
        <begin position="35"/>
        <end position="50"/>
    </location>
</feature>
<organism evidence="3 4">
    <name type="scientific">Trichobilharzia regenti</name>
    <name type="common">Nasal bird schistosome</name>
    <dbReference type="NCBI Taxonomy" id="157069"/>
    <lineage>
        <taxon>Eukaryota</taxon>
        <taxon>Metazoa</taxon>
        <taxon>Spiralia</taxon>
        <taxon>Lophotrochozoa</taxon>
        <taxon>Platyhelminthes</taxon>
        <taxon>Trematoda</taxon>
        <taxon>Digenea</taxon>
        <taxon>Strigeidida</taxon>
        <taxon>Schistosomatoidea</taxon>
        <taxon>Schistosomatidae</taxon>
        <taxon>Trichobilharzia</taxon>
    </lineage>
</organism>
<dbReference type="InterPro" id="IPR012337">
    <property type="entry name" value="RNaseH-like_sf"/>
</dbReference>
<dbReference type="InterPro" id="IPR001584">
    <property type="entry name" value="Integrase_cat-core"/>
</dbReference>
<name>A0AA85K623_TRIRE</name>
<dbReference type="WBParaSite" id="TREG1_75620.1">
    <property type="protein sequence ID" value="TREG1_75620.1"/>
    <property type="gene ID" value="TREG1_75620"/>
</dbReference>
<dbReference type="InterPro" id="IPR036397">
    <property type="entry name" value="RNaseH_sf"/>
</dbReference>
<dbReference type="AlphaFoldDB" id="A0AA85K623"/>
<evidence type="ECO:0000256" key="1">
    <source>
        <dbReference type="SAM" id="MobiDB-lite"/>
    </source>
</evidence>
<dbReference type="Proteomes" id="UP000050795">
    <property type="component" value="Unassembled WGS sequence"/>
</dbReference>
<evidence type="ECO:0000313" key="3">
    <source>
        <dbReference type="Proteomes" id="UP000050795"/>
    </source>
</evidence>
<reference evidence="3" key="1">
    <citation type="submission" date="2022-06" db="EMBL/GenBank/DDBJ databases">
        <authorList>
            <person name="Berger JAMES D."/>
            <person name="Berger JAMES D."/>
        </authorList>
    </citation>
    <scope>NUCLEOTIDE SEQUENCE [LARGE SCALE GENOMIC DNA]</scope>
</reference>
<dbReference type="GO" id="GO:0003676">
    <property type="term" value="F:nucleic acid binding"/>
    <property type="evidence" value="ECO:0007669"/>
    <property type="project" value="InterPro"/>
</dbReference>
<feature type="domain" description="Integrase catalytic" evidence="2">
    <location>
        <begin position="16"/>
        <end position="175"/>
    </location>
</feature>
<keyword evidence="3" id="KW-1185">Reference proteome</keyword>
<evidence type="ECO:0000259" key="2">
    <source>
        <dbReference type="PROSITE" id="PS50994"/>
    </source>
</evidence>
<dbReference type="Gene3D" id="3.30.420.10">
    <property type="entry name" value="Ribonuclease H-like superfamily/Ribonuclease H"/>
    <property type="match status" value="1"/>
</dbReference>
<dbReference type="GO" id="GO:0015074">
    <property type="term" value="P:DNA integration"/>
    <property type="evidence" value="ECO:0007669"/>
    <property type="project" value="InterPro"/>
</dbReference>
<dbReference type="PROSITE" id="PS50994">
    <property type="entry name" value="INTEGRASE"/>
    <property type="match status" value="1"/>
</dbReference>
<protein>
    <recommendedName>
        <fullName evidence="2">Integrase catalytic domain-containing protein</fullName>
    </recommendedName>
</protein>
<sequence length="175" mass="19833">MASLRNSCKPKREVKNLESPNTANTRHQEDSTRAPPEMSSTPPTTSTSTPAPDMIQTMVAAFRIALVTAKLVRPPVPNQKLNSLHRESLFRGNRSICRKNNVAATYSSLTKNKELNYNTARIMGIRKTRTTAYHPQENGLVERMNRTLKSLLQAFVDQNNLREWDRSLSQCLMAY</sequence>
<proteinExistence type="predicted"/>
<reference evidence="4" key="2">
    <citation type="submission" date="2023-11" db="UniProtKB">
        <authorList>
            <consortium name="WormBaseParasite"/>
        </authorList>
    </citation>
    <scope>IDENTIFICATION</scope>
</reference>
<accession>A0AA85K623</accession>
<dbReference type="SUPFAM" id="SSF53098">
    <property type="entry name" value="Ribonuclease H-like"/>
    <property type="match status" value="1"/>
</dbReference>
<feature type="region of interest" description="Disordered" evidence="1">
    <location>
        <begin position="1"/>
        <end position="51"/>
    </location>
</feature>